<evidence type="ECO:0000313" key="2">
    <source>
        <dbReference type="EMBL" id="OCS87117.1"/>
    </source>
</evidence>
<comment type="caution">
    <text evidence="2">The sequence shown here is derived from an EMBL/GenBank/DDBJ whole genome shotgun (WGS) entry which is preliminary data.</text>
</comment>
<gene>
    <name evidence="2" type="ORF">A6M13_11620</name>
</gene>
<dbReference type="AlphaFoldDB" id="A0A1C0YIX2"/>
<name>A0A1C0YIX2_9BACL</name>
<dbReference type="STRING" id="33978.A6M13_11620"/>
<evidence type="ECO:0000256" key="1">
    <source>
        <dbReference type="SAM" id="Phobius"/>
    </source>
</evidence>
<dbReference type="EMBL" id="MASJ01000005">
    <property type="protein sequence ID" value="OCS87117.1"/>
    <property type="molecule type" value="Genomic_DNA"/>
</dbReference>
<evidence type="ECO:0000313" key="3">
    <source>
        <dbReference type="Proteomes" id="UP000093199"/>
    </source>
</evidence>
<protein>
    <recommendedName>
        <fullName evidence="4">DUF2273 domain-containing protein</fullName>
    </recommendedName>
</protein>
<keyword evidence="1" id="KW-1133">Transmembrane helix</keyword>
<organism evidence="2 3">
    <name type="scientific">Caryophanon tenue</name>
    <dbReference type="NCBI Taxonomy" id="33978"/>
    <lineage>
        <taxon>Bacteria</taxon>
        <taxon>Bacillati</taxon>
        <taxon>Bacillota</taxon>
        <taxon>Bacilli</taxon>
        <taxon>Bacillales</taxon>
        <taxon>Caryophanaceae</taxon>
        <taxon>Caryophanon</taxon>
    </lineage>
</organism>
<keyword evidence="1" id="KW-0812">Transmembrane</keyword>
<evidence type="ECO:0008006" key="4">
    <source>
        <dbReference type="Google" id="ProtNLM"/>
    </source>
</evidence>
<keyword evidence="1" id="KW-0472">Membrane</keyword>
<feature type="transmembrane region" description="Helical" evidence="1">
    <location>
        <begin position="36"/>
        <end position="53"/>
    </location>
</feature>
<dbReference type="Proteomes" id="UP000093199">
    <property type="component" value="Unassembled WGS sequence"/>
</dbReference>
<sequence length="71" mass="8106">MERTIRQLLMTYKWAIICGLSMFIFCILVAAFNVWIALLIVALSLIAGCIGYMKDAQLSLNDLLRTFKFKS</sequence>
<dbReference type="OrthoDB" id="9957300at2"/>
<reference evidence="2 3" key="1">
    <citation type="submission" date="2016-07" db="EMBL/GenBank/DDBJ databases">
        <title>Caryophanon tenue genome sequencing.</title>
        <authorList>
            <person name="Verma A."/>
            <person name="Pal Y."/>
            <person name="Krishnamurthi S."/>
        </authorList>
    </citation>
    <scope>NUCLEOTIDE SEQUENCE [LARGE SCALE GENOMIC DNA]</scope>
    <source>
        <strain evidence="2 3">DSM 14152</strain>
    </source>
</reference>
<dbReference type="RefSeq" id="WP_066543928.1">
    <property type="nucleotide sequence ID" value="NZ_MASJ01000005.1"/>
</dbReference>
<keyword evidence="3" id="KW-1185">Reference proteome</keyword>
<proteinExistence type="predicted"/>
<accession>A0A1C0YIX2</accession>
<feature type="transmembrane region" description="Helical" evidence="1">
    <location>
        <begin position="12"/>
        <end position="30"/>
    </location>
</feature>